<feature type="signal peptide" evidence="1">
    <location>
        <begin position="1"/>
        <end position="21"/>
    </location>
</feature>
<evidence type="ECO:0000313" key="3">
    <source>
        <dbReference type="Proteomes" id="UP001056201"/>
    </source>
</evidence>
<dbReference type="EMBL" id="CP097635">
    <property type="protein sequence ID" value="URI06390.1"/>
    <property type="molecule type" value="Genomic_DNA"/>
</dbReference>
<name>A0ABY4S2I3_AQUTE</name>
<sequence>MLFTRLAAFPLLTLAASSAFAAYQVTDFKGVAADDVSLYGINDRGDMVGSAGDSSSRYAFVVLDGAVETIFDASLGSSFTAWAISNTGVVVVTAASESDPVGSSYLWEKGKLTFLGVGLYPRGISPDGRYVTGGRDGGGAFVYDTVTSAYLSFDGYSFLADINSSGVVVGNRRADVPGSGHTKVVGTTLNLHTGEARDYQLHVDDPGQTALRGINDQGDVVGRFTSGGQLVGFYMSAAGDVETFQAGPGVDTFLSGLNNAGVIVGSYLTADGNSQAFIAMPSAVPEPGVAGMLVAGLGFVGWWRRRQLTSTCAATRRQ</sequence>
<evidence type="ECO:0000256" key="1">
    <source>
        <dbReference type="SAM" id="SignalP"/>
    </source>
</evidence>
<feature type="chain" id="PRO_5045503978" evidence="1">
    <location>
        <begin position="22"/>
        <end position="318"/>
    </location>
</feature>
<protein>
    <submittedName>
        <fullName evidence="2">PEP-CTERM sorting domain-containing protein</fullName>
    </submittedName>
</protein>
<organism evidence="2 3">
    <name type="scientific">Aquincola tertiaricarbonis</name>
    <dbReference type="NCBI Taxonomy" id="391953"/>
    <lineage>
        <taxon>Bacteria</taxon>
        <taxon>Pseudomonadati</taxon>
        <taxon>Pseudomonadota</taxon>
        <taxon>Betaproteobacteria</taxon>
        <taxon>Burkholderiales</taxon>
        <taxon>Sphaerotilaceae</taxon>
        <taxon>Aquincola</taxon>
    </lineage>
</organism>
<evidence type="ECO:0000313" key="2">
    <source>
        <dbReference type="EMBL" id="URI06390.1"/>
    </source>
</evidence>
<dbReference type="RefSeq" id="WP_250194653.1">
    <property type="nucleotide sequence ID" value="NZ_CP097635.1"/>
</dbReference>
<dbReference type="NCBIfam" id="TIGR02595">
    <property type="entry name" value="PEP_CTERM"/>
    <property type="match status" value="1"/>
</dbReference>
<dbReference type="InterPro" id="IPR013424">
    <property type="entry name" value="Ice-binding_C"/>
</dbReference>
<keyword evidence="3" id="KW-1185">Reference proteome</keyword>
<accession>A0ABY4S2I3</accession>
<proteinExistence type="predicted"/>
<gene>
    <name evidence="2" type="ORF">MW290_10750</name>
</gene>
<keyword evidence="1" id="KW-0732">Signal</keyword>
<reference evidence="2" key="1">
    <citation type="submission" date="2022-05" db="EMBL/GenBank/DDBJ databases">
        <title>An RpoN-dependent PEP-CTERM gene is involved in floc formation of an Aquincola tertiaricarbonis strain.</title>
        <authorList>
            <person name="Qiu D."/>
            <person name="Xia M."/>
        </authorList>
    </citation>
    <scope>NUCLEOTIDE SEQUENCE</scope>
    <source>
        <strain evidence="2">RN12</strain>
    </source>
</reference>
<dbReference type="Proteomes" id="UP001056201">
    <property type="component" value="Chromosome 1"/>
</dbReference>